<keyword evidence="4" id="KW-1185">Reference proteome</keyword>
<dbReference type="EMBL" id="JAHVAH010000001">
    <property type="protein sequence ID" value="MBW0143935.1"/>
    <property type="molecule type" value="Genomic_DNA"/>
</dbReference>
<dbReference type="Proteomes" id="UP000698028">
    <property type="component" value="Unassembled WGS sequence"/>
</dbReference>
<dbReference type="PIRSF" id="PIRSF006305">
    <property type="entry name" value="Maf"/>
    <property type="match status" value="1"/>
</dbReference>
<reference evidence="3 4" key="1">
    <citation type="submission" date="2021-07" db="EMBL/GenBank/DDBJ databases">
        <title>The draft genome sequence of Sphingomicrobium sp. B8.</title>
        <authorList>
            <person name="Mu L."/>
        </authorList>
    </citation>
    <scope>NUCLEOTIDE SEQUENCE [LARGE SCALE GENOMIC DNA]</scope>
    <source>
        <strain evidence="3 4">B8</strain>
    </source>
</reference>
<accession>A0ABS6V305</accession>
<protein>
    <recommendedName>
        <fullName evidence="2">Nucleoside triphosphate pyrophosphatase</fullName>
        <ecNumber evidence="2">3.6.1.9</ecNumber>
    </recommendedName>
    <alternativeName>
        <fullName evidence="2">Nucleotide pyrophosphatase</fullName>
        <shortName evidence="2">Nucleotide PPase</shortName>
    </alternativeName>
</protein>
<dbReference type="InterPro" id="IPR003697">
    <property type="entry name" value="Maf-like"/>
</dbReference>
<comment type="catalytic activity">
    <reaction evidence="2">
        <text>a ribonucleoside 5'-triphosphate + H2O = a ribonucleoside 5'-phosphate + diphosphate + H(+)</text>
        <dbReference type="Rhea" id="RHEA:23996"/>
        <dbReference type="ChEBI" id="CHEBI:15377"/>
        <dbReference type="ChEBI" id="CHEBI:15378"/>
        <dbReference type="ChEBI" id="CHEBI:33019"/>
        <dbReference type="ChEBI" id="CHEBI:58043"/>
        <dbReference type="ChEBI" id="CHEBI:61557"/>
        <dbReference type="EC" id="3.6.1.9"/>
    </reaction>
</comment>
<proteinExistence type="inferred from homology"/>
<dbReference type="RefSeq" id="WP_218631980.1">
    <property type="nucleotide sequence ID" value="NZ_JAHVAH010000001.1"/>
</dbReference>
<keyword evidence="2" id="KW-0963">Cytoplasm</keyword>
<feature type="active site" description="Proton acceptor" evidence="2">
    <location>
        <position position="70"/>
    </location>
</feature>
<dbReference type="PANTHER" id="PTHR43213">
    <property type="entry name" value="BIFUNCTIONAL DTTP/UTP PYROPHOSPHATASE/METHYLTRANSFERASE PROTEIN-RELATED"/>
    <property type="match status" value="1"/>
</dbReference>
<dbReference type="Pfam" id="PF02545">
    <property type="entry name" value="Maf"/>
    <property type="match status" value="1"/>
</dbReference>
<evidence type="ECO:0000313" key="3">
    <source>
        <dbReference type="EMBL" id="MBW0143935.1"/>
    </source>
</evidence>
<comment type="function">
    <text evidence="2">Nucleoside triphosphate pyrophosphatase. May have a dual role in cell division arrest and in preventing the incorporation of modified nucleotides into cellular nucleic acids.</text>
</comment>
<comment type="caution">
    <text evidence="2">Lacks conserved residue(s) required for the propagation of feature annotation.</text>
</comment>
<evidence type="ECO:0000313" key="4">
    <source>
        <dbReference type="Proteomes" id="UP000698028"/>
    </source>
</evidence>
<dbReference type="EC" id="3.6.1.9" evidence="2"/>
<gene>
    <name evidence="3" type="ORF">KTQ36_01330</name>
</gene>
<organism evidence="3 4">
    <name type="scientific">Sphingomicrobium clamense</name>
    <dbReference type="NCBI Taxonomy" id="2851013"/>
    <lineage>
        <taxon>Bacteria</taxon>
        <taxon>Pseudomonadati</taxon>
        <taxon>Pseudomonadota</taxon>
        <taxon>Alphaproteobacteria</taxon>
        <taxon>Sphingomonadales</taxon>
        <taxon>Sphingomonadaceae</taxon>
        <taxon>Sphingomicrobium</taxon>
    </lineage>
</organism>
<dbReference type="NCBIfam" id="TIGR00172">
    <property type="entry name" value="maf"/>
    <property type="match status" value="1"/>
</dbReference>
<evidence type="ECO:0000256" key="1">
    <source>
        <dbReference type="ARBA" id="ARBA00022801"/>
    </source>
</evidence>
<dbReference type="PANTHER" id="PTHR43213:SF5">
    <property type="entry name" value="BIFUNCTIONAL DTTP_UTP PYROPHOSPHATASE_METHYLTRANSFERASE PROTEIN-RELATED"/>
    <property type="match status" value="1"/>
</dbReference>
<keyword evidence="1 2" id="KW-0378">Hydrolase</keyword>
<evidence type="ECO:0000256" key="2">
    <source>
        <dbReference type="HAMAP-Rule" id="MF_00528"/>
    </source>
</evidence>
<comment type="similarity">
    <text evidence="2">Belongs to the Maf family.</text>
</comment>
<sequence>MGLILGSSSPIRRTMLDQAGVDYEVVKPDCDEDAVKRTHDGGAASLAPTLAKAKALSVAADADDWVIGSDSVVAVDGRLFDKPTDRANAAEHLRVFSGKVMELTSAVALVRDGNVDWCHHETARLHVRVLSDDFIDAYLAAEWPEVSYCVGVFRMEGPGVTLFDKMDGNYFTILGMPLLPLLGALRDRKVIAS</sequence>
<comment type="subcellular location">
    <subcellularLocation>
        <location evidence="2">Cytoplasm</location>
    </subcellularLocation>
</comment>
<comment type="cofactor">
    <cofactor evidence="2">
        <name>a divalent metal cation</name>
        <dbReference type="ChEBI" id="CHEBI:60240"/>
    </cofactor>
</comment>
<name>A0ABS6V305_9SPHN</name>
<comment type="caution">
    <text evidence="3">The sequence shown here is derived from an EMBL/GenBank/DDBJ whole genome shotgun (WGS) entry which is preliminary data.</text>
</comment>
<keyword evidence="2" id="KW-0546">Nucleotide metabolism</keyword>
<dbReference type="HAMAP" id="MF_00528">
    <property type="entry name" value="Maf"/>
    <property type="match status" value="1"/>
</dbReference>
<comment type="catalytic activity">
    <reaction evidence="2">
        <text>a 2'-deoxyribonucleoside 5'-triphosphate + H2O = a 2'-deoxyribonucleoside 5'-phosphate + diphosphate + H(+)</text>
        <dbReference type="Rhea" id="RHEA:44644"/>
        <dbReference type="ChEBI" id="CHEBI:15377"/>
        <dbReference type="ChEBI" id="CHEBI:15378"/>
        <dbReference type="ChEBI" id="CHEBI:33019"/>
        <dbReference type="ChEBI" id="CHEBI:61560"/>
        <dbReference type="ChEBI" id="CHEBI:65317"/>
        <dbReference type="EC" id="3.6.1.9"/>
    </reaction>
</comment>
<dbReference type="CDD" id="cd00985">
    <property type="entry name" value="Maf_Ham1"/>
    <property type="match status" value="1"/>
</dbReference>